<dbReference type="Proteomes" id="UP000321085">
    <property type="component" value="Unassembled WGS sequence"/>
</dbReference>
<gene>
    <name evidence="2" type="ORF">MAE02_57830</name>
</gene>
<name>A0A512C237_9HYPH</name>
<feature type="domain" description="Tc1-like transposase DDE" evidence="1">
    <location>
        <begin position="130"/>
        <end position="266"/>
    </location>
</feature>
<dbReference type="PANTHER" id="PTHR46564:SF1">
    <property type="entry name" value="TRANSPOSASE"/>
    <property type="match status" value="1"/>
</dbReference>
<proteinExistence type="predicted"/>
<dbReference type="AlphaFoldDB" id="A0A512C237"/>
<organism evidence="2 3">
    <name type="scientific">Microvirga aerophila</name>
    <dbReference type="NCBI Taxonomy" id="670291"/>
    <lineage>
        <taxon>Bacteria</taxon>
        <taxon>Pseudomonadati</taxon>
        <taxon>Pseudomonadota</taxon>
        <taxon>Alphaproteobacteria</taxon>
        <taxon>Hyphomicrobiales</taxon>
        <taxon>Methylobacteriaceae</taxon>
        <taxon>Microvirga</taxon>
    </lineage>
</organism>
<dbReference type="EMBL" id="BJYU01000151">
    <property type="protein sequence ID" value="GEO18087.1"/>
    <property type="molecule type" value="Genomic_DNA"/>
</dbReference>
<dbReference type="GO" id="GO:0003676">
    <property type="term" value="F:nucleic acid binding"/>
    <property type="evidence" value="ECO:0007669"/>
    <property type="project" value="InterPro"/>
</dbReference>
<comment type="caution">
    <text evidence="2">The sequence shown here is derived from an EMBL/GenBank/DDBJ whole genome shotgun (WGS) entry which is preliminary data.</text>
</comment>
<dbReference type="InterPro" id="IPR036397">
    <property type="entry name" value="RNaseH_sf"/>
</dbReference>
<dbReference type="Pfam" id="PF13358">
    <property type="entry name" value="DDE_3"/>
    <property type="match status" value="1"/>
</dbReference>
<reference evidence="2 3" key="1">
    <citation type="submission" date="2019-07" db="EMBL/GenBank/DDBJ databases">
        <title>Whole genome shotgun sequence of Microvirga aerophila NBRC 106136.</title>
        <authorList>
            <person name="Hosoyama A."/>
            <person name="Uohara A."/>
            <person name="Ohji S."/>
            <person name="Ichikawa N."/>
        </authorList>
    </citation>
    <scope>NUCLEOTIDE SEQUENCE [LARGE SCALE GENOMIC DNA]</scope>
    <source>
        <strain evidence="2 3">NBRC 106136</strain>
    </source>
</reference>
<evidence type="ECO:0000313" key="3">
    <source>
        <dbReference type="Proteomes" id="UP000321085"/>
    </source>
</evidence>
<dbReference type="NCBIfam" id="NF033545">
    <property type="entry name" value="transpos_IS630"/>
    <property type="match status" value="1"/>
</dbReference>
<dbReference type="InterPro" id="IPR038717">
    <property type="entry name" value="Tc1-like_DDE_dom"/>
</dbReference>
<protein>
    <recommendedName>
        <fullName evidence="1">Tc1-like transposase DDE domain-containing protein</fullName>
    </recommendedName>
</protein>
<dbReference type="PANTHER" id="PTHR46564">
    <property type="entry name" value="TRANSPOSASE"/>
    <property type="match status" value="1"/>
</dbReference>
<sequence>MFTVRAAARHFGVSDSCAIKLMQRKRHSGSLTPARQGRPRGRSKLVAYEAFLIQTVEAEPAITMPELAARLLAEHGIIAAPAMLSRFLCRRGFSYKKQLMAAECARADVRDEHRVWRDHRQVRMREQPHRLIFLDETYVNTKMTRLHGRSRQGQRLRMSAPFGHWKTHTFLAGLRCHELSAPWVIDGPITRLAFEAYIETQLTPTLRKGDVVILDNLAVHRSERAAQCLQQRGAWFLFLPAYSPDLNPIEQAFAKIKAHLRKAEARIFEALWRALGDICNLFEPQECWNFLKAAGYASV</sequence>
<dbReference type="SUPFAM" id="SSF46689">
    <property type="entry name" value="Homeodomain-like"/>
    <property type="match status" value="1"/>
</dbReference>
<dbReference type="InterPro" id="IPR009057">
    <property type="entry name" value="Homeodomain-like_sf"/>
</dbReference>
<keyword evidence="3" id="KW-1185">Reference proteome</keyword>
<evidence type="ECO:0000259" key="1">
    <source>
        <dbReference type="Pfam" id="PF13358"/>
    </source>
</evidence>
<accession>A0A512C237</accession>
<dbReference type="InterPro" id="IPR047655">
    <property type="entry name" value="Transpos_IS630-like"/>
</dbReference>
<evidence type="ECO:0000313" key="2">
    <source>
        <dbReference type="EMBL" id="GEO18087.1"/>
    </source>
</evidence>
<dbReference type="Gene3D" id="3.30.420.10">
    <property type="entry name" value="Ribonuclease H-like superfamily/Ribonuclease H"/>
    <property type="match status" value="1"/>
</dbReference>